<reference evidence="1" key="1">
    <citation type="submission" date="2020-04" db="EMBL/GenBank/DDBJ databases">
        <authorList>
            <person name="Chiriac C."/>
            <person name="Salcher M."/>
            <person name="Ghai R."/>
            <person name="Kavagutti S V."/>
        </authorList>
    </citation>
    <scope>NUCLEOTIDE SEQUENCE</scope>
</reference>
<sequence>MPNVTVTPPAVIQVKVGATPNPTVQSVSTSPTTLRSLTDVDSHYLVDGYALEYNAANNNFRFAAVSSGNVDRLINSANAQALLDTSNNFIVPGDIILSNDTRLYVTNYATELTANVHNDLTGIYMENPGRASGLLALYSNDQILFVTDFGNGYGGNTWTLQRDGSTVFPGGLNFNANGTITFPDTTIQTTAFTGTAIDQSARAIANSAGANTVYLFGISDNQNNSISYISGVDAYQNIAIGLANTLAQSATSLATTTGANTVYLQTNLNTANANISYILATNLLQNNNIGLANTLAQSAFALAATKFANTGGTITGPVTINSDLSVSGTLYLTGNAYTVSANNNLVVNSAIIYLAANNPANLLDIGVVGHFVTDHYQHTGLIRDHSDGKWKFFSNVSTEPTTTINFGEANTVYDTVKVGTIESAIANIDLYNAINTPSVTATTTDLTLSAISTGAVKFSTLGGLQAQVTDTTGTNRYISMSGGVSGSSSPSIGAFGGTGLDIYATGGSPLNFWTNGVVNTRQLSIAHTASAVNYVQVTGAATGTGNSPTISAQGSDADINLTLAQKGAGSIRLQTTGINRFTIDSSGTNRLGLSSSGGTAFQVAATGSQVNFFSTTGTIANIVPSLSAQGTDTNISMAFQPKGTGAIDLAAGSSGVNISNGGTVTAVTRTATGSVYTSSPTWSASAPTTAGGVTATGATTIGFIGASTSISNGGTGYTVGDVLTVVGGTFTTACQITVTTVSSGVITGISISNAGAYTVAPTSPVSITGGTGSGATFAHTGLGVITITIGNAGSGYIEQPTVTFSGGGGSGASAYATVGGTTILRSIGASGSTQFFDFYTPQSITAGIPALRLRDNVADSFPTFISSAGG</sequence>
<name>A0A6J5LFK9_9CAUD</name>
<protein>
    <submittedName>
        <fullName evidence="1">Uncharacterized protein</fullName>
    </submittedName>
</protein>
<evidence type="ECO:0000313" key="1">
    <source>
        <dbReference type="EMBL" id="CAB4132865.1"/>
    </source>
</evidence>
<dbReference type="EMBL" id="LR796270">
    <property type="protein sequence ID" value="CAB4132865.1"/>
    <property type="molecule type" value="Genomic_DNA"/>
</dbReference>
<feature type="non-terminal residue" evidence="1">
    <location>
        <position position="870"/>
    </location>
</feature>
<accession>A0A6J5LFK9</accession>
<proteinExistence type="predicted"/>
<gene>
    <name evidence="1" type="ORF">UFOVP250_1</name>
</gene>
<organism evidence="1">
    <name type="scientific">uncultured Caudovirales phage</name>
    <dbReference type="NCBI Taxonomy" id="2100421"/>
    <lineage>
        <taxon>Viruses</taxon>
        <taxon>Duplodnaviria</taxon>
        <taxon>Heunggongvirae</taxon>
        <taxon>Uroviricota</taxon>
        <taxon>Caudoviricetes</taxon>
        <taxon>Peduoviridae</taxon>
        <taxon>Maltschvirus</taxon>
        <taxon>Maltschvirus maltsch</taxon>
    </lineage>
</organism>